<feature type="transmembrane region" description="Helical" evidence="1">
    <location>
        <begin position="17"/>
        <end position="35"/>
    </location>
</feature>
<organism evidence="2 3">
    <name type="scientific">Bacillus cereus</name>
    <dbReference type="NCBI Taxonomy" id="1396"/>
    <lineage>
        <taxon>Bacteria</taxon>
        <taxon>Bacillati</taxon>
        <taxon>Bacillota</taxon>
        <taxon>Bacilli</taxon>
        <taxon>Bacillales</taxon>
        <taxon>Bacillaceae</taxon>
        <taxon>Bacillus</taxon>
        <taxon>Bacillus cereus group</taxon>
    </lineage>
</organism>
<gene>
    <name evidence="2" type="ORF">C1N66_33200</name>
</gene>
<proteinExistence type="predicted"/>
<keyword evidence="1" id="KW-0472">Membrane</keyword>
<keyword evidence="1" id="KW-0812">Transmembrane</keyword>
<keyword evidence="2" id="KW-0614">Plasmid</keyword>
<name>A0AB73VAM5_BACCE</name>
<evidence type="ECO:0000313" key="3">
    <source>
        <dbReference type="Proteomes" id="UP000464780"/>
    </source>
</evidence>
<dbReference type="RefSeq" id="WP_191422875.1">
    <property type="nucleotide sequence ID" value="NZ_CP028014.2"/>
</dbReference>
<evidence type="ECO:0000313" key="2">
    <source>
        <dbReference type="EMBL" id="QMT27566.1"/>
    </source>
</evidence>
<dbReference type="AlphaFoldDB" id="A0AB73VAM5"/>
<dbReference type="EMBL" id="CP028014">
    <property type="protein sequence ID" value="QMT27566.1"/>
    <property type="molecule type" value="Genomic_DNA"/>
</dbReference>
<sequence length="51" mass="6125">MQPFITVPKMDWIPTEFYFILPILIFVLAFAFNIYKHYSNNKKGNEKLSKK</sequence>
<protein>
    <submittedName>
        <fullName evidence="2">Uncharacterized protein</fullName>
    </submittedName>
</protein>
<reference evidence="2 3" key="1">
    <citation type="submission" date="2018-03" db="EMBL/GenBank/DDBJ databases">
        <title>The complete genome of bacterial strain SGAir0260.</title>
        <authorList>
            <person name="Schuster S.C."/>
        </authorList>
    </citation>
    <scope>NUCLEOTIDE SEQUENCE [LARGE SCALE GENOMIC DNA]</scope>
    <source>
        <strain evidence="2 3">SGAir0260</strain>
        <plasmid evidence="2 3">pSGAir0260_3</plasmid>
    </source>
</reference>
<geneLocation type="plasmid" evidence="2 3">
    <name>pSGAir0260_3</name>
</geneLocation>
<evidence type="ECO:0000256" key="1">
    <source>
        <dbReference type="SAM" id="Phobius"/>
    </source>
</evidence>
<accession>A0AB73VAM5</accession>
<keyword evidence="1" id="KW-1133">Transmembrane helix</keyword>
<dbReference type="Proteomes" id="UP000464780">
    <property type="component" value="Plasmid pSGAir0260_3"/>
</dbReference>